<organism evidence="1 2">
    <name type="scientific">Theobroma cacao</name>
    <name type="common">Cacao</name>
    <name type="synonym">Cocoa</name>
    <dbReference type="NCBI Taxonomy" id="3641"/>
    <lineage>
        <taxon>Eukaryota</taxon>
        <taxon>Viridiplantae</taxon>
        <taxon>Streptophyta</taxon>
        <taxon>Embryophyta</taxon>
        <taxon>Tracheophyta</taxon>
        <taxon>Spermatophyta</taxon>
        <taxon>Magnoliopsida</taxon>
        <taxon>eudicotyledons</taxon>
        <taxon>Gunneridae</taxon>
        <taxon>Pentapetalae</taxon>
        <taxon>rosids</taxon>
        <taxon>malvids</taxon>
        <taxon>Malvales</taxon>
        <taxon>Malvaceae</taxon>
        <taxon>Byttnerioideae</taxon>
        <taxon>Theobroma</taxon>
    </lineage>
</organism>
<sequence length="98" mass="11103">MAPCLPFYQIQISVEVKPRFSVNCLIGCLFRSQSTIFGVWNSKRTKEPVPFEQLEESTPLTYNSLSGHLKALRTTLGGESFNKEKYFGKHDFHTVGST</sequence>
<dbReference type="EMBL" id="CM001886">
    <property type="protein sequence ID" value="EOY14787.1"/>
    <property type="molecule type" value="Genomic_DNA"/>
</dbReference>
<dbReference type="InParanoid" id="A0A061FDL3"/>
<dbReference type="HOGENOM" id="CLU_2337803_0_0_1"/>
<accession>A0A061FDL3</accession>
<name>A0A061FDL3_THECC</name>
<evidence type="ECO:0000313" key="2">
    <source>
        <dbReference type="Proteomes" id="UP000026915"/>
    </source>
</evidence>
<proteinExistence type="predicted"/>
<evidence type="ECO:0000313" key="1">
    <source>
        <dbReference type="EMBL" id="EOY14787.1"/>
    </source>
</evidence>
<keyword evidence="2" id="KW-1185">Reference proteome</keyword>
<gene>
    <name evidence="1" type="ORF">TCM_034058</name>
</gene>
<dbReference type="AlphaFoldDB" id="A0A061FDL3"/>
<protein>
    <submittedName>
        <fullName evidence="1">Uncharacterized protein</fullName>
    </submittedName>
</protein>
<dbReference type="Proteomes" id="UP000026915">
    <property type="component" value="Chromosome 8"/>
</dbReference>
<reference evidence="1 2" key="1">
    <citation type="journal article" date="2013" name="Genome Biol.">
        <title>The genome sequence of the most widely cultivated cacao type and its use to identify candidate genes regulating pod color.</title>
        <authorList>
            <person name="Motamayor J.C."/>
            <person name="Mockaitis K."/>
            <person name="Schmutz J."/>
            <person name="Haiminen N."/>
            <person name="Iii D.L."/>
            <person name="Cornejo O."/>
            <person name="Findley S.D."/>
            <person name="Zheng P."/>
            <person name="Utro F."/>
            <person name="Royaert S."/>
            <person name="Saski C."/>
            <person name="Jenkins J."/>
            <person name="Podicheti R."/>
            <person name="Zhao M."/>
            <person name="Scheffler B.E."/>
            <person name="Stack J.C."/>
            <person name="Feltus F.A."/>
            <person name="Mustiga G.M."/>
            <person name="Amores F."/>
            <person name="Phillips W."/>
            <person name="Marelli J.P."/>
            <person name="May G.D."/>
            <person name="Shapiro H."/>
            <person name="Ma J."/>
            <person name="Bustamante C.D."/>
            <person name="Schnell R.J."/>
            <person name="Main D."/>
            <person name="Gilbert D."/>
            <person name="Parida L."/>
            <person name="Kuhn D.N."/>
        </authorList>
    </citation>
    <scope>NUCLEOTIDE SEQUENCE [LARGE SCALE GENOMIC DNA]</scope>
    <source>
        <strain evidence="2">cv. Matina 1-6</strain>
    </source>
</reference>
<dbReference type="Gramene" id="EOY14787">
    <property type="protein sequence ID" value="EOY14787"/>
    <property type="gene ID" value="TCM_034058"/>
</dbReference>